<dbReference type="EMBL" id="WBJX01000003">
    <property type="protein sequence ID" value="KAB1637595.1"/>
    <property type="molecule type" value="Genomic_DNA"/>
</dbReference>
<dbReference type="PANTHER" id="PTHR34406">
    <property type="entry name" value="PROTEIN YCEI"/>
    <property type="match status" value="1"/>
</dbReference>
<dbReference type="Pfam" id="PF04264">
    <property type="entry name" value="YceI"/>
    <property type="match status" value="1"/>
</dbReference>
<dbReference type="InterPro" id="IPR036761">
    <property type="entry name" value="TTHA0802/YceI-like_sf"/>
</dbReference>
<evidence type="ECO:0000259" key="2">
    <source>
        <dbReference type="SMART" id="SM00867"/>
    </source>
</evidence>
<protein>
    <submittedName>
        <fullName evidence="3">YceI family protein</fullName>
    </submittedName>
</protein>
<evidence type="ECO:0000313" key="4">
    <source>
        <dbReference type="Proteomes" id="UP000490386"/>
    </source>
</evidence>
<dbReference type="AlphaFoldDB" id="A0A7J5B3G0"/>
<feature type="domain" description="Lipid/polyisoprenoid-binding YceI-like" evidence="2">
    <location>
        <begin position="15"/>
        <end position="182"/>
    </location>
</feature>
<evidence type="ECO:0000313" key="3">
    <source>
        <dbReference type="EMBL" id="KAB1637595.1"/>
    </source>
</evidence>
<dbReference type="PANTHER" id="PTHR34406:SF1">
    <property type="entry name" value="PROTEIN YCEI"/>
    <property type="match status" value="1"/>
</dbReference>
<comment type="caution">
    <text evidence="3">The sequence shown here is derived from an EMBL/GenBank/DDBJ whole genome shotgun (WGS) entry which is preliminary data.</text>
</comment>
<dbReference type="OrthoDB" id="9811006at2"/>
<gene>
    <name evidence="3" type="ORF">F8O03_10260</name>
</gene>
<dbReference type="SUPFAM" id="SSF101874">
    <property type="entry name" value="YceI-like"/>
    <property type="match status" value="1"/>
</dbReference>
<accession>A0A7J5B3G0</accession>
<dbReference type="InterPro" id="IPR007372">
    <property type="entry name" value="Lipid/polyisoprenoid-bd_YceI"/>
</dbReference>
<comment type="similarity">
    <text evidence="1">Belongs to the UPF0312 family.</text>
</comment>
<sequence length="185" mass="19777">MSISAADINGWTAGTWNIDPTHTEVGFVVRHLAISKVRGGFETFSGVITTGETIEESTVNAEVEVASVNTKQPARDQHLATSDFFLAEEFPTFTFASSATRVEGDSVKVDGELTLRGVTKPVTFDVEFGGITTDGYGQKKLGFEAVTKINRKDFGVNWNAPTEAGGLTLGDTVTINLDVQATLAQ</sequence>
<dbReference type="SMART" id="SM00867">
    <property type="entry name" value="YceI"/>
    <property type="match status" value="1"/>
</dbReference>
<name>A0A7J5B3G0_9MICO</name>
<proteinExistence type="inferred from homology"/>
<reference evidence="3 4" key="1">
    <citation type="submission" date="2019-09" db="EMBL/GenBank/DDBJ databases">
        <title>Phylogeny of genus Pseudoclavibacter and closely related genus.</title>
        <authorList>
            <person name="Li Y."/>
        </authorList>
    </citation>
    <scope>NUCLEOTIDE SEQUENCE [LARGE SCALE GENOMIC DNA]</scope>
    <source>
        <strain evidence="3 4">THG-MD12</strain>
    </source>
</reference>
<dbReference type="RefSeq" id="WP_068483909.1">
    <property type="nucleotide sequence ID" value="NZ_CANKVH010000006.1"/>
</dbReference>
<organism evidence="3 4">
    <name type="scientific">Pseudoclavibacter terrae</name>
    <dbReference type="NCBI Taxonomy" id="1530195"/>
    <lineage>
        <taxon>Bacteria</taxon>
        <taxon>Bacillati</taxon>
        <taxon>Actinomycetota</taxon>
        <taxon>Actinomycetes</taxon>
        <taxon>Micrococcales</taxon>
        <taxon>Microbacteriaceae</taxon>
        <taxon>Pseudoclavibacter</taxon>
    </lineage>
</organism>
<keyword evidence="4" id="KW-1185">Reference proteome</keyword>
<dbReference type="Gene3D" id="2.40.128.110">
    <property type="entry name" value="Lipid/polyisoprenoid-binding, YceI-like"/>
    <property type="match status" value="1"/>
</dbReference>
<dbReference type="Proteomes" id="UP000490386">
    <property type="component" value="Unassembled WGS sequence"/>
</dbReference>
<evidence type="ECO:0000256" key="1">
    <source>
        <dbReference type="ARBA" id="ARBA00008812"/>
    </source>
</evidence>